<evidence type="ECO:0000313" key="8">
    <source>
        <dbReference type="EMBL" id="TLS68799.1"/>
    </source>
</evidence>
<dbReference type="PANTHER" id="PTHR43369">
    <property type="entry name" value="PHOSPHORIBOSYLGLYCINAMIDE FORMYLTRANSFERASE"/>
    <property type="match status" value="1"/>
</dbReference>
<dbReference type="InterPro" id="IPR036477">
    <property type="entry name" value="Formyl_transf_N_sf"/>
</dbReference>
<evidence type="ECO:0000256" key="4">
    <source>
        <dbReference type="ARBA" id="ARBA00038440"/>
    </source>
</evidence>
<dbReference type="AlphaFoldDB" id="A0A5R9GVM7"/>
<evidence type="ECO:0000313" key="9">
    <source>
        <dbReference type="Proteomes" id="UP000306585"/>
    </source>
</evidence>
<organism evidence="8 9">
    <name type="scientific">Mariprofundus erugo</name>
    <dbReference type="NCBI Taxonomy" id="2528639"/>
    <lineage>
        <taxon>Bacteria</taxon>
        <taxon>Pseudomonadati</taxon>
        <taxon>Pseudomonadota</taxon>
        <taxon>Candidatius Mariprofundia</taxon>
        <taxon>Mariprofundales</taxon>
        <taxon>Mariprofundaceae</taxon>
        <taxon>Mariprofundus</taxon>
    </lineage>
</organism>
<gene>
    <name evidence="6" type="primary">purN</name>
    <name evidence="8" type="ORF">FEF65_03000</name>
</gene>
<dbReference type="NCBIfam" id="TIGR00639">
    <property type="entry name" value="PurN"/>
    <property type="match status" value="1"/>
</dbReference>
<proteinExistence type="inferred from homology"/>
<dbReference type="InterPro" id="IPR002376">
    <property type="entry name" value="Formyl_transf_N"/>
</dbReference>
<evidence type="ECO:0000256" key="5">
    <source>
        <dbReference type="ARBA" id="ARBA00047664"/>
    </source>
</evidence>
<accession>A0A5R9GVM7</accession>
<comment type="function">
    <text evidence="6">Catalyzes the transfer of a formyl group from 10-formyltetrahydrofolate to 5-phospho-ribosyl-glycinamide (GAR), producing 5-phospho-ribosyl-N-formylglycinamide (FGAR) and tetrahydrofolate.</text>
</comment>
<dbReference type="PANTHER" id="PTHR43369:SF2">
    <property type="entry name" value="PHOSPHORIBOSYLGLYCINAMIDE FORMYLTRANSFERASE"/>
    <property type="match status" value="1"/>
</dbReference>
<dbReference type="GO" id="GO:0005829">
    <property type="term" value="C:cytosol"/>
    <property type="evidence" value="ECO:0007669"/>
    <property type="project" value="TreeGrafter"/>
</dbReference>
<comment type="pathway">
    <text evidence="1 6">Purine metabolism; IMP biosynthesis via de novo pathway; N(2)-formyl-N(1)-(5-phospho-D-ribosyl)glycinamide from N(1)-(5-phospho-D-ribosyl)glycinamide (10-formyl THF route): step 1/1.</text>
</comment>
<dbReference type="UniPathway" id="UPA00074">
    <property type="reaction ID" value="UER00126"/>
</dbReference>
<evidence type="ECO:0000259" key="7">
    <source>
        <dbReference type="Pfam" id="PF00551"/>
    </source>
</evidence>
<comment type="caution">
    <text evidence="8">The sequence shown here is derived from an EMBL/GenBank/DDBJ whole genome shotgun (WGS) entry which is preliminary data.</text>
</comment>
<dbReference type="CDD" id="cd08645">
    <property type="entry name" value="FMT_core_GART"/>
    <property type="match status" value="1"/>
</dbReference>
<evidence type="ECO:0000256" key="1">
    <source>
        <dbReference type="ARBA" id="ARBA00005054"/>
    </source>
</evidence>
<feature type="binding site" evidence="6">
    <location>
        <position position="60"/>
    </location>
    <ligand>
        <name>(6R)-10-formyltetrahydrofolate</name>
        <dbReference type="ChEBI" id="CHEBI:195366"/>
    </ligand>
</feature>
<feature type="binding site" evidence="6">
    <location>
        <begin position="85"/>
        <end position="88"/>
    </location>
    <ligand>
        <name>(6R)-10-formyltetrahydrofolate</name>
        <dbReference type="ChEBI" id="CHEBI:195366"/>
    </ligand>
</feature>
<feature type="domain" description="Formyl transferase N-terminal" evidence="7">
    <location>
        <begin position="2"/>
        <end position="177"/>
    </location>
</feature>
<dbReference type="GO" id="GO:0006189">
    <property type="term" value="P:'de novo' IMP biosynthetic process"/>
    <property type="evidence" value="ECO:0007669"/>
    <property type="project" value="UniProtKB-UniRule"/>
</dbReference>
<dbReference type="InterPro" id="IPR004607">
    <property type="entry name" value="GART"/>
</dbReference>
<sequence length="197" mass="21090">MASGRGSNLKVILAAAKAGNCPVDTRLVISDKATAPALQTARDEGVAQVLHINPKDYADRASFDAACGDAIEQAGCHWIVLAGYMRILSAEFVQRFAGRIINIHPALLPAFPGADGAGDALNYGVKVSGCTVHLVDEVLDGGPILAQAVVPVLDDDTRDSLHARIQSAEHTLYPETLRRMVEDGFHIEGRRVIWNQV</sequence>
<feature type="active site" description="Proton donor" evidence="6">
    <location>
        <position position="104"/>
    </location>
</feature>
<keyword evidence="3 6" id="KW-0658">Purine biosynthesis</keyword>
<dbReference type="PROSITE" id="PS00373">
    <property type="entry name" value="GART"/>
    <property type="match status" value="1"/>
</dbReference>
<name>A0A5R9GVM7_9PROT</name>
<protein>
    <recommendedName>
        <fullName evidence="6">Phosphoribosylglycinamide formyltransferase</fullName>
        <ecNumber evidence="6">2.1.2.2</ecNumber>
    </recommendedName>
    <alternativeName>
        <fullName evidence="6">5'-phosphoribosylglycinamide transformylase</fullName>
    </alternativeName>
    <alternativeName>
        <fullName evidence="6">GAR transformylase</fullName>
        <shortName evidence="6">GART</shortName>
    </alternativeName>
</protein>
<feature type="site" description="Raises pKa of active site His" evidence="6">
    <location>
        <position position="140"/>
    </location>
</feature>
<dbReference type="Proteomes" id="UP000306585">
    <property type="component" value="Unassembled WGS sequence"/>
</dbReference>
<feature type="binding site" evidence="6">
    <location>
        <position position="102"/>
    </location>
    <ligand>
        <name>(6R)-10-formyltetrahydrofolate</name>
        <dbReference type="ChEBI" id="CHEBI:195366"/>
    </ligand>
</feature>
<evidence type="ECO:0000256" key="6">
    <source>
        <dbReference type="HAMAP-Rule" id="MF_01930"/>
    </source>
</evidence>
<keyword evidence="9" id="KW-1185">Reference proteome</keyword>
<dbReference type="Gene3D" id="3.40.50.170">
    <property type="entry name" value="Formyl transferase, N-terminal domain"/>
    <property type="match status" value="1"/>
</dbReference>
<feature type="binding site" evidence="6">
    <location>
        <begin position="6"/>
        <end position="8"/>
    </location>
    <ligand>
        <name>N(1)-(5-phospho-beta-D-ribosyl)glycinamide</name>
        <dbReference type="ChEBI" id="CHEBI:143788"/>
    </ligand>
</feature>
<evidence type="ECO:0000256" key="3">
    <source>
        <dbReference type="ARBA" id="ARBA00022755"/>
    </source>
</evidence>
<keyword evidence="2 6" id="KW-0808">Transferase</keyword>
<comment type="similarity">
    <text evidence="4 6">Belongs to the GART family.</text>
</comment>
<dbReference type="HAMAP" id="MF_01930">
    <property type="entry name" value="PurN"/>
    <property type="match status" value="1"/>
</dbReference>
<dbReference type="Pfam" id="PF00551">
    <property type="entry name" value="Formyl_trans_N"/>
    <property type="match status" value="1"/>
</dbReference>
<comment type="catalytic activity">
    <reaction evidence="5 6">
        <text>N(1)-(5-phospho-beta-D-ribosyl)glycinamide + (6R)-10-formyltetrahydrofolate = N(2)-formyl-N(1)-(5-phospho-beta-D-ribosyl)glycinamide + (6S)-5,6,7,8-tetrahydrofolate + H(+)</text>
        <dbReference type="Rhea" id="RHEA:15053"/>
        <dbReference type="ChEBI" id="CHEBI:15378"/>
        <dbReference type="ChEBI" id="CHEBI:57453"/>
        <dbReference type="ChEBI" id="CHEBI:143788"/>
        <dbReference type="ChEBI" id="CHEBI:147286"/>
        <dbReference type="ChEBI" id="CHEBI:195366"/>
        <dbReference type="EC" id="2.1.2.2"/>
    </reaction>
</comment>
<dbReference type="SUPFAM" id="SSF53328">
    <property type="entry name" value="Formyltransferase"/>
    <property type="match status" value="1"/>
</dbReference>
<dbReference type="GO" id="GO:0004644">
    <property type="term" value="F:phosphoribosylglycinamide formyltransferase activity"/>
    <property type="evidence" value="ECO:0007669"/>
    <property type="project" value="UniProtKB-UniRule"/>
</dbReference>
<evidence type="ECO:0000256" key="2">
    <source>
        <dbReference type="ARBA" id="ARBA00022679"/>
    </source>
</evidence>
<dbReference type="EMBL" id="VBRY01000002">
    <property type="protein sequence ID" value="TLS68799.1"/>
    <property type="molecule type" value="Genomic_DNA"/>
</dbReference>
<dbReference type="EC" id="2.1.2.2" evidence="6"/>
<reference evidence="8 9" key="1">
    <citation type="journal article" date="2019" name="Appl. Environ. Microbiol.">
        <title>Environmental Evidence and Genomic Insight of Iron-oxidizing Bacteria Preference Towards More Corrosion Resistant Stainless Steel at Higher Salinities.</title>
        <authorList>
            <person name="Garrison C.E."/>
            <person name="Price K.A."/>
            <person name="Field E.K."/>
        </authorList>
    </citation>
    <scope>NUCLEOTIDE SEQUENCE [LARGE SCALE GENOMIC DNA]</scope>
    <source>
        <strain evidence="8 9">P3</strain>
    </source>
</reference>
<dbReference type="InterPro" id="IPR001555">
    <property type="entry name" value="GART_AS"/>
</dbReference>